<comment type="caution">
    <text evidence="7">The sequence shown here is derived from an EMBL/GenBank/DDBJ whole genome shotgun (WGS) entry which is preliminary data.</text>
</comment>
<feature type="transmembrane region" description="Helical" evidence="5">
    <location>
        <begin position="152"/>
        <end position="174"/>
    </location>
</feature>
<name>A0A0F3L190_9GAMM</name>
<dbReference type="PRINTS" id="PR01036">
    <property type="entry name" value="TCRTETB"/>
</dbReference>
<keyword evidence="3 5" id="KW-1133">Transmembrane helix</keyword>
<comment type="subcellular location">
    <subcellularLocation>
        <location evidence="1">Membrane</location>
        <topology evidence="1">Multi-pass membrane protein</topology>
    </subcellularLocation>
</comment>
<dbReference type="RefSeq" id="WP_045827865.1">
    <property type="nucleotide sequence ID" value="NZ_JZRB01000003.1"/>
</dbReference>
<feature type="transmembrane region" description="Helical" evidence="5">
    <location>
        <begin position="403"/>
        <end position="427"/>
    </location>
</feature>
<feature type="transmembrane region" description="Helical" evidence="5">
    <location>
        <begin position="94"/>
        <end position="113"/>
    </location>
</feature>
<dbReference type="EMBL" id="JZRB01000003">
    <property type="protein sequence ID" value="KJV36992.1"/>
    <property type="molecule type" value="Genomic_DNA"/>
</dbReference>
<feature type="transmembrane region" description="Helical" evidence="5">
    <location>
        <begin position="31"/>
        <end position="51"/>
    </location>
</feature>
<keyword evidence="4 5" id="KW-0472">Membrane</keyword>
<feature type="domain" description="Major facilitator superfamily (MFS) profile" evidence="6">
    <location>
        <begin position="29"/>
        <end position="461"/>
    </location>
</feature>
<feature type="transmembrane region" description="Helical" evidence="5">
    <location>
        <begin position="433"/>
        <end position="453"/>
    </location>
</feature>
<dbReference type="Pfam" id="PF07690">
    <property type="entry name" value="MFS_1"/>
    <property type="match status" value="1"/>
</dbReference>
<feature type="transmembrane region" description="Helical" evidence="5">
    <location>
        <begin position="219"/>
        <end position="237"/>
    </location>
</feature>
<dbReference type="SUPFAM" id="SSF103473">
    <property type="entry name" value="MFS general substrate transporter"/>
    <property type="match status" value="2"/>
</dbReference>
<dbReference type="PATRIC" id="fig|345309.4.peg.2274"/>
<dbReference type="Proteomes" id="UP000033651">
    <property type="component" value="Unassembled WGS sequence"/>
</dbReference>
<evidence type="ECO:0000256" key="3">
    <source>
        <dbReference type="ARBA" id="ARBA00022989"/>
    </source>
</evidence>
<sequence length="462" mass="47408">MNVGTSDPNLLNAAASPTDGILAPRYRAATLGMVALMSLIAFEALAVTTAMPTVARELDGLRIYALAFGGVLATSVIGMVISGRMSDRRGPAPAMWLGLVGFVGGLLVAGFAHTMALLLVGRLIQGLGAGLLSPALYVIVGRLYPEHLRPRVFASFSAGWVVPALVGPAISGLIVEHFGWRWVFLGVPLLALPAALGLRGALRSLDPPSGHADDRPGRMLNAVGASIGACVLFLAGQEHSWRAVPMLVPALAALVFCGRRLLPPGTLRAARGLPAVIGLRGLVASAFFGAEAFLPLAFSRQHGLSPVWSGLAISVGAIGWFSGSWYQGHLATISRQALLIRGTGLMVVGTIIAGLATFAVTPVPIAVLGWLTTGLGIGMVYGTVSALALSLSAPHEQGTNASALQLCESLAVASTLAIGGSLFAALLNASQTMAFGANFAITVVLALLATVVARRTNTPSAL</sequence>
<dbReference type="Gene3D" id="1.20.1250.20">
    <property type="entry name" value="MFS general substrate transporter like domains"/>
    <property type="match status" value="1"/>
</dbReference>
<organism evidence="7 8">
    <name type="scientific">Luteibacter yeojuensis</name>
    <dbReference type="NCBI Taxonomy" id="345309"/>
    <lineage>
        <taxon>Bacteria</taxon>
        <taxon>Pseudomonadati</taxon>
        <taxon>Pseudomonadota</taxon>
        <taxon>Gammaproteobacteria</taxon>
        <taxon>Lysobacterales</taxon>
        <taxon>Rhodanobacteraceae</taxon>
        <taxon>Luteibacter</taxon>
    </lineage>
</organism>
<feature type="transmembrane region" description="Helical" evidence="5">
    <location>
        <begin position="63"/>
        <end position="82"/>
    </location>
</feature>
<evidence type="ECO:0000256" key="4">
    <source>
        <dbReference type="ARBA" id="ARBA00023136"/>
    </source>
</evidence>
<evidence type="ECO:0000313" key="7">
    <source>
        <dbReference type="EMBL" id="KJV36992.1"/>
    </source>
</evidence>
<protein>
    <submittedName>
        <fullName evidence="7">MFS transporter</fullName>
    </submittedName>
</protein>
<evidence type="ECO:0000256" key="5">
    <source>
        <dbReference type="SAM" id="Phobius"/>
    </source>
</evidence>
<feature type="transmembrane region" description="Helical" evidence="5">
    <location>
        <begin position="306"/>
        <end position="326"/>
    </location>
</feature>
<dbReference type="InterPro" id="IPR011701">
    <property type="entry name" value="MFS"/>
</dbReference>
<feature type="transmembrane region" description="Helical" evidence="5">
    <location>
        <begin position="367"/>
        <end position="391"/>
    </location>
</feature>
<dbReference type="AlphaFoldDB" id="A0A0F3L190"/>
<keyword evidence="2 5" id="KW-0812">Transmembrane</keyword>
<feature type="transmembrane region" description="Helical" evidence="5">
    <location>
        <begin position="338"/>
        <end position="361"/>
    </location>
</feature>
<evidence type="ECO:0000259" key="6">
    <source>
        <dbReference type="PROSITE" id="PS50850"/>
    </source>
</evidence>
<dbReference type="Gene3D" id="1.20.1720.10">
    <property type="entry name" value="Multidrug resistance protein D"/>
    <property type="match status" value="1"/>
</dbReference>
<dbReference type="PANTHER" id="PTHR23501">
    <property type="entry name" value="MAJOR FACILITATOR SUPERFAMILY"/>
    <property type="match status" value="1"/>
</dbReference>
<accession>A0A0F3L190</accession>
<feature type="transmembrane region" description="Helical" evidence="5">
    <location>
        <begin position="180"/>
        <end position="198"/>
    </location>
</feature>
<proteinExistence type="predicted"/>
<feature type="transmembrane region" description="Helical" evidence="5">
    <location>
        <begin position="274"/>
        <end position="294"/>
    </location>
</feature>
<evidence type="ECO:0000313" key="8">
    <source>
        <dbReference type="Proteomes" id="UP000033651"/>
    </source>
</evidence>
<dbReference type="InterPro" id="IPR036259">
    <property type="entry name" value="MFS_trans_sf"/>
</dbReference>
<keyword evidence="8" id="KW-1185">Reference proteome</keyword>
<gene>
    <name evidence="7" type="ORF">VI08_02040</name>
</gene>
<dbReference type="GO" id="GO:0005886">
    <property type="term" value="C:plasma membrane"/>
    <property type="evidence" value="ECO:0007669"/>
    <property type="project" value="TreeGrafter"/>
</dbReference>
<dbReference type="PROSITE" id="PS50850">
    <property type="entry name" value="MFS"/>
    <property type="match status" value="1"/>
</dbReference>
<dbReference type="InterPro" id="IPR020846">
    <property type="entry name" value="MFS_dom"/>
</dbReference>
<reference evidence="7 8" key="1">
    <citation type="submission" date="2015-03" db="EMBL/GenBank/DDBJ databases">
        <title>Draft genome sequence of Luteibacter yeojuensis strain SU11.</title>
        <authorList>
            <person name="Sulaiman J."/>
            <person name="Priya K."/>
            <person name="Chan K.-G."/>
        </authorList>
    </citation>
    <scope>NUCLEOTIDE SEQUENCE [LARGE SCALE GENOMIC DNA]</scope>
    <source>
        <strain evidence="7 8">SU11</strain>
    </source>
</reference>
<feature type="transmembrane region" description="Helical" evidence="5">
    <location>
        <begin position="243"/>
        <end position="262"/>
    </location>
</feature>
<evidence type="ECO:0000256" key="2">
    <source>
        <dbReference type="ARBA" id="ARBA00022692"/>
    </source>
</evidence>
<feature type="transmembrane region" description="Helical" evidence="5">
    <location>
        <begin position="119"/>
        <end position="140"/>
    </location>
</feature>
<dbReference type="PANTHER" id="PTHR23501:SF154">
    <property type="entry name" value="MULTIDRUG-EFFLUX TRANSPORTER RV1634-RELATED"/>
    <property type="match status" value="1"/>
</dbReference>
<dbReference type="GO" id="GO:0022857">
    <property type="term" value="F:transmembrane transporter activity"/>
    <property type="evidence" value="ECO:0007669"/>
    <property type="project" value="InterPro"/>
</dbReference>
<evidence type="ECO:0000256" key="1">
    <source>
        <dbReference type="ARBA" id="ARBA00004141"/>
    </source>
</evidence>
<dbReference type="OrthoDB" id="9807274at2"/>